<name>A0A7S7SIE9_PALFE</name>
<reference evidence="3 4" key="1">
    <citation type="submission" date="2020-10" db="EMBL/GenBank/DDBJ databases">
        <title>Complete genome sequence of Paludibaculum fermentans P105T, a facultatively anaerobic acidobacterium capable of dissimilatory Fe(III) reduction.</title>
        <authorList>
            <person name="Dedysh S.N."/>
            <person name="Beletsky A.V."/>
            <person name="Kulichevskaya I.S."/>
            <person name="Mardanov A.V."/>
            <person name="Ravin N.V."/>
        </authorList>
    </citation>
    <scope>NUCLEOTIDE SEQUENCE [LARGE SCALE GENOMIC DNA]</scope>
    <source>
        <strain evidence="3 4">P105</strain>
    </source>
</reference>
<organism evidence="3 4">
    <name type="scientific">Paludibaculum fermentans</name>
    <dbReference type="NCBI Taxonomy" id="1473598"/>
    <lineage>
        <taxon>Bacteria</taxon>
        <taxon>Pseudomonadati</taxon>
        <taxon>Acidobacteriota</taxon>
        <taxon>Terriglobia</taxon>
        <taxon>Bryobacterales</taxon>
        <taxon>Bryobacteraceae</taxon>
        <taxon>Paludibaculum</taxon>
    </lineage>
</organism>
<evidence type="ECO:0000313" key="4">
    <source>
        <dbReference type="Proteomes" id="UP000593892"/>
    </source>
</evidence>
<dbReference type="Pfam" id="PF19051">
    <property type="entry name" value="GFO_IDH_MocA_C2"/>
    <property type="match status" value="1"/>
</dbReference>
<sequence length="415" mass="46225">MSAAALAAPLFAANDRISLAFIGTGVMGSENLGAAMKQPGVAVSAVCDVYQPNLERASALARRAGHQPKEVRDFREILADRSIDAICIATPDHWHPYICVEACKAGKDVYVEKPACVAASEGAVMVEAARKYKRVVQAGTWQRSGAHFQKACEIVRSGELGKVSMAKSWIYSNQPAAGIGNPVDKEPPAGLDWDLWLGPAPARRFNPNRFGIYPNAYSYFRFFWDYAGGQLTDSGIHMLDIVQMAFGDPMPRAVVALGGKYWFQDDTETPDTMQATFEYPGFLGSWEHRSNNTELTGNRLMGATFHGTRGTVYVDRTVLRVTPEKGSDLAPFEMKRVADPHPLHWANFLDCVRTRQRPNSDIETCVRSSITSILGNLSLRARMRLDWDEERHTVQQESARPLLQREYRKPWKLEA</sequence>
<evidence type="ECO:0000259" key="1">
    <source>
        <dbReference type="Pfam" id="PF01408"/>
    </source>
</evidence>
<keyword evidence="4" id="KW-1185">Reference proteome</keyword>
<dbReference type="GO" id="GO:0000166">
    <property type="term" value="F:nucleotide binding"/>
    <property type="evidence" value="ECO:0007669"/>
    <property type="project" value="InterPro"/>
</dbReference>
<dbReference type="Proteomes" id="UP000593892">
    <property type="component" value="Chromosome"/>
</dbReference>
<accession>A0A7S7SIE9</accession>
<dbReference type="Gene3D" id="3.30.360.10">
    <property type="entry name" value="Dihydrodipicolinate Reductase, domain 2"/>
    <property type="match status" value="1"/>
</dbReference>
<dbReference type="EMBL" id="CP063849">
    <property type="protein sequence ID" value="QOY85628.1"/>
    <property type="molecule type" value="Genomic_DNA"/>
</dbReference>
<dbReference type="RefSeq" id="WP_194447298.1">
    <property type="nucleotide sequence ID" value="NZ_CP063849.1"/>
</dbReference>
<dbReference type="InterPro" id="IPR000683">
    <property type="entry name" value="Gfo/Idh/MocA-like_OxRdtase_N"/>
</dbReference>
<feature type="domain" description="Gfo/Idh/MocA-like oxidoreductase bacterial type C-terminal" evidence="2">
    <location>
        <begin position="185"/>
        <end position="412"/>
    </location>
</feature>
<dbReference type="SUPFAM" id="SSF51735">
    <property type="entry name" value="NAD(P)-binding Rossmann-fold domains"/>
    <property type="match status" value="1"/>
</dbReference>
<dbReference type="PANTHER" id="PTHR43818">
    <property type="entry name" value="BCDNA.GH03377"/>
    <property type="match status" value="1"/>
</dbReference>
<dbReference type="InterPro" id="IPR043906">
    <property type="entry name" value="Gfo/Idh/MocA_OxRdtase_bact_C"/>
</dbReference>
<evidence type="ECO:0000313" key="3">
    <source>
        <dbReference type="EMBL" id="QOY85628.1"/>
    </source>
</evidence>
<feature type="domain" description="Gfo/Idh/MocA-like oxidoreductase N-terminal" evidence="1">
    <location>
        <begin position="18"/>
        <end position="139"/>
    </location>
</feature>
<dbReference type="InterPro" id="IPR050463">
    <property type="entry name" value="Gfo/Idh/MocA_oxidrdct_glycsds"/>
</dbReference>
<evidence type="ECO:0000259" key="2">
    <source>
        <dbReference type="Pfam" id="PF19051"/>
    </source>
</evidence>
<gene>
    <name evidence="3" type="ORF">IRI77_22710</name>
</gene>
<dbReference type="SUPFAM" id="SSF55347">
    <property type="entry name" value="Glyceraldehyde-3-phosphate dehydrogenase-like, C-terminal domain"/>
    <property type="match status" value="1"/>
</dbReference>
<dbReference type="Gene3D" id="3.40.50.720">
    <property type="entry name" value="NAD(P)-binding Rossmann-like Domain"/>
    <property type="match status" value="1"/>
</dbReference>
<dbReference type="PANTHER" id="PTHR43818:SF5">
    <property type="entry name" value="OXIDOREDUCTASE FAMILY PROTEIN"/>
    <property type="match status" value="1"/>
</dbReference>
<proteinExistence type="predicted"/>
<protein>
    <submittedName>
        <fullName evidence="3">Gfo/Idh/MocA family oxidoreductase</fullName>
    </submittedName>
</protein>
<dbReference type="InterPro" id="IPR036291">
    <property type="entry name" value="NAD(P)-bd_dom_sf"/>
</dbReference>
<dbReference type="AlphaFoldDB" id="A0A7S7SIE9"/>
<dbReference type="KEGG" id="pfer:IRI77_22710"/>
<dbReference type="Pfam" id="PF01408">
    <property type="entry name" value="GFO_IDH_MocA"/>
    <property type="match status" value="1"/>
</dbReference>